<sequence>MNRKLVIFLSSMYVLFMAYLTIYFLIIGIPFKSLVALSGILCGGIPLIVAIFTKFQLNLSIIVSYLIFLIGSQYFGSIKGWFGQGSWDTLIHFISGPVLAFVGRALNKRLLHQEESDIISPWFVFLSTLSIVALGGVIWEIYEFCVDYLFGTDMQMGGNLDTMTDLIAETVGGSIISIWAGVKTKIRNSTLLSIKNHHASRNNVNY</sequence>
<feature type="transmembrane region" description="Helical" evidence="1">
    <location>
        <begin position="162"/>
        <end position="182"/>
    </location>
</feature>
<dbReference type="Proteomes" id="UP001597458">
    <property type="component" value="Unassembled WGS sequence"/>
</dbReference>
<evidence type="ECO:0008006" key="4">
    <source>
        <dbReference type="Google" id="ProtNLM"/>
    </source>
</evidence>
<name>A0ABW5PVK4_9BACI</name>
<keyword evidence="1" id="KW-1133">Transmembrane helix</keyword>
<feature type="transmembrane region" description="Helical" evidence="1">
    <location>
        <begin position="59"/>
        <end position="78"/>
    </location>
</feature>
<keyword evidence="3" id="KW-1185">Reference proteome</keyword>
<dbReference type="Pfam" id="PF09997">
    <property type="entry name" value="DUF2238"/>
    <property type="match status" value="1"/>
</dbReference>
<accession>A0ABW5PVK4</accession>
<keyword evidence="1" id="KW-0812">Transmembrane</keyword>
<reference evidence="3" key="1">
    <citation type="journal article" date="2019" name="Int. J. Syst. Evol. Microbiol.">
        <title>The Global Catalogue of Microorganisms (GCM) 10K type strain sequencing project: providing services to taxonomists for standard genome sequencing and annotation.</title>
        <authorList>
            <consortium name="The Broad Institute Genomics Platform"/>
            <consortium name="The Broad Institute Genome Sequencing Center for Infectious Disease"/>
            <person name="Wu L."/>
            <person name="Ma J."/>
        </authorList>
    </citation>
    <scope>NUCLEOTIDE SEQUENCE [LARGE SCALE GENOMIC DNA]</scope>
    <source>
        <strain evidence="3">TISTR 2241</strain>
    </source>
</reference>
<feature type="transmembrane region" description="Helical" evidence="1">
    <location>
        <begin position="33"/>
        <end position="52"/>
    </location>
</feature>
<feature type="transmembrane region" description="Helical" evidence="1">
    <location>
        <begin position="119"/>
        <end position="142"/>
    </location>
</feature>
<protein>
    <recommendedName>
        <fullName evidence="4">Membrane-spanning protein</fullName>
    </recommendedName>
</protein>
<dbReference type="EMBL" id="JBHUMR010000024">
    <property type="protein sequence ID" value="MFD2618659.1"/>
    <property type="molecule type" value="Genomic_DNA"/>
</dbReference>
<feature type="transmembrane region" description="Helical" evidence="1">
    <location>
        <begin position="90"/>
        <end position="107"/>
    </location>
</feature>
<keyword evidence="1" id="KW-0472">Membrane</keyword>
<evidence type="ECO:0000313" key="3">
    <source>
        <dbReference type="Proteomes" id="UP001597458"/>
    </source>
</evidence>
<dbReference type="InterPro" id="IPR014509">
    <property type="entry name" value="YjdF-like"/>
</dbReference>
<dbReference type="RefSeq" id="WP_141191525.1">
    <property type="nucleotide sequence ID" value="NZ_JBHUMR010000024.1"/>
</dbReference>
<feature type="transmembrane region" description="Helical" evidence="1">
    <location>
        <begin position="7"/>
        <end position="27"/>
    </location>
</feature>
<evidence type="ECO:0000256" key="1">
    <source>
        <dbReference type="SAM" id="Phobius"/>
    </source>
</evidence>
<proteinExistence type="predicted"/>
<evidence type="ECO:0000313" key="2">
    <source>
        <dbReference type="EMBL" id="MFD2618659.1"/>
    </source>
</evidence>
<gene>
    <name evidence="2" type="ORF">ACFSTF_15320</name>
</gene>
<comment type="caution">
    <text evidence="2">The sequence shown here is derived from an EMBL/GenBank/DDBJ whole genome shotgun (WGS) entry which is preliminary data.</text>
</comment>
<organism evidence="2 3">
    <name type="scientific">Terrilactibacillus laevilacticus</name>
    <dbReference type="NCBI Taxonomy" id="1380157"/>
    <lineage>
        <taxon>Bacteria</taxon>
        <taxon>Bacillati</taxon>
        <taxon>Bacillota</taxon>
        <taxon>Bacilli</taxon>
        <taxon>Bacillales</taxon>
        <taxon>Bacillaceae</taxon>
        <taxon>Terrilactibacillus</taxon>
    </lineage>
</organism>